<evidence type="ECO:0000313" key="16">
    <source>
        <dbReference type="Proteomes" id="UP000829720"/>
    </source>
</evidence>
<dbReference type="GO" id="GO:0005737">
    <property type="term" value="C:cytoplasm"/>
    <property type="evidence" value="ECO:0007669"/>
    <property type="project" value="UniProtKB-ARBA"/>
</dbReference>
<dbReference type="GO" id="GO:0097400">
    <property type="term" value="P:interleukin-17-mediated signaling pathway"/>
    <property type="evidence" value="ECO:0007669"/>
    <property type="project" value="UniProtKB-ARBA"/>
</dbReference>
<evidence type="ECO:0000256" key="1">
    <source>
        <dbReference type="ARBA" id="ARBA00000900"/>
    </source>
</evidence>
<feature type="domain" description="SEFIR" evidence="14">
    <location>
        <begin position="265"/>
        <end position="409"/>
    </location>
</feature>
<evidence type="ECO:0000256" key="11">
    <source>
        <dbReference type="ARBA" id="ARBA00078673"/>
    </source>
</evidence>
<evidence type="ECO:0000256" key="6">
    <source>
        <dbReference type="ARBA" id="ARBA00064316"/>
    </source>
</evidence>
<dbReference type="GO" id="GO:0043123">
    <property type="term" value="P:positive regulation of canonical NF-kappaB signal transduction"/>
    <property type="evidence" value="ECO:0007669"/>
    <property type="project" value="TreeGrafter"/>
</dbReference>
<dbReference type="AlphaFoldDB" id="A0A8T3CJ39"/>
<evidence type="ECO:0000256" key="8">
    <source>
        <dbReference type="ARBA" id="ARBA00075327"/>
    </source>
</evidence>
<protein>
    <recommendedName>
        <fullName evidence="7">E3 ubiquitin ligase TRAF3IP2</fullName>
        <ecNumber evidence="2">2.3.2.27</ecNumber>
    </recommendedName>
    <alternativeName>
        <fullName evidence="8">Adapter protein CIKS</fullName>
    </alternativeName>
    <alternativeName>
        <fullName evidence="9">Connection to IKK and SAPK/JNK</fullName>
    </alternativeName>
    <alternativeName>
        <fullName evidence="12">E3 ubiquitin-protein ligase CIKS</fullName>
    </alternativeName>
    <alternativeName>
        <fullName evidence="10">Nuclear factor NF-kappa-B activator 1</fullName>
    </alternativeName>
    <alternativeName>
        <fullName evidence="11">TRAF3-interacting protein 2</fullName>
    </alternativeName>
</protein>
<dbReference type="InterPro" id="IPR053047">
    <property type="entry name" value="E3_ubiq_ligase_TRAF3IP2"/>
</dbReference>
<accession>A0A8T3CJ39</accession>
<evidence type="ECO:0000313" key="15">
    <source>
        <dbReference type="EMBL" id="KAI1885113.1"/>
    </source>
</evidence>
<evidence type="ECO:0000256" key="7">
    <source>
        <dbReference type="ARBA" id="ARBA00073304"/>
    </source>
</evidence>
<evidence type="ECO:0000256" key="10">
    <source>
        <dbReference type="ARBA" id="ARBA00078387"/>
    </source>
</evidence>
<evidence type="ECO:0000256" key="2">
    <source>
        <dbReference type="ARBA" id="ARBA00012483"/>
    </source>
</evidence>
<keyword evidence="16" id="KW-1185">Reference proteome</keyword>
<feature type="region of interest" description="Disordered" evidence="13">
    <location>
        <begin position="234"/>
        <end position="256"/>
    </location>
</feature>
<evidence type="ECO:0000256" key="12">
    <source>
        <dbReference type="ARBA" id="ARBA00080040"/>
    </source>
</evidence>
<dbReference type="PROSITE" id="PS51534">
    <property type="entry name" value="SEFIR"/>
    <property type="match status" value="1"/>
</dbReference>
<evidence type="ECO:0000256" key="3">
    <source>
        <dbReference type="ARBA" id="ARBA00022679"/>
    </source>
</evidence>
<dbReference type="GO" id="GO:0000209">
    <property type="term" value="P:protein polyubiquitination"/>
    <property type="evidence" value="ECO:0007669"/>
    <property type="project" value="UniProtKB-ARBA"/>
</dbReference>
<dbReference type="InterPro" id="IPR013568">
    <property type="entry name" value="SEFIR_dom"/>
</dbReference>
<evidence type="ECO:0000256" key="9">
    <source>
        <dbReference type="ARBA" id="ARBA00076636"/>
    </source>
</evidence>
<feature type="region of interest" description="Disordered" evidence="13">
    <location>
        <begin position="1"/>
        <end position="59"/>
    </location>
</feature>
<dbReference type="PANTHER" id="PTHR34257:SF3">
    <property type="entry name" value="ADAPTER PROTEIN CIKS-RELATED"/>
    <property type="match status" value="1"/>
</dbReference>
<dbReference type="OrthoDB" id="6021171at2759"/>
<dbReference type="EMBL" id="JAERUA010000021">
    <property type="protein sequence ID" value="KAI1885113.1"/>
    <property type="molecule type" value="Genomic_DNA"/>
</dbReference>
<comment type="caution">
    <text evidence="15">The sequence shown here is derived from an EMBL/GenBank/DDBJ whole genome shotgun (WGS) entry which is preliminary data.</text>
</comment>
<keyword evidence="3" id="KW-0808">Transferase</keyword>
<organism evidence="15 16">
    <name type="scientific">Albula goreensis</name>
    <dbReference type="NCBI Taxonomy" id="1534307"/>
    <lineage>
        <taxon>Eukaryota</taxon>
        <taxon>Metazoa</taxon>
        <taxon>Chordata</taxon>
        <taxon>Craniata</taxon>
        <taxon>Vertebrata</taxon>
        <taxon>Euteleostomi</taxon>
        <taxon>Actinopterygii</taxon>
        <taxon>Neopterygii</taxon>
        <taxon>Teleostei</taxon>
        <taxon>Albuliformes</taxon>
        <taxon>Albulidae</taxon>
        <taxon>Albula</taxon>
    </lineage>
</organism>
<gene>
    <name evidence="15" type="ORF">AGOR_G00216840</name>
</gene>
<comment type="subunit">
    <text evidence="6">Interacts with IKBKG/NF-kappa B essential modulator, with CHUK/IKK-alpha and with IKBKB/IKK-beta. Interacts with TRAF6; this interaction is direct. Interacts with IL17RA and IL17RC. Interacts with IL17RB.</text>
</comment>
<dbReference type="EC" id="2.3.2.27" evidence="2"/>
<comment type="catalytic activity">
    <reaction evidence="1">
        <text>S-ubiquitinyl-[E2 ubiquitin-conjugating enzyme]-L-cysteine + [acceptor protein]-L-lysine = [E2 ubiquitin-conjugating enzyme]-L-cysteine + N(6)-ubiquitinyl-[acceptor protein]-L-lysine.</text>
        <dbReference type="EC" id="2.3.2.27"/>
    </reaction>
</comment>
<feature type="region of interest" description="Disordered" evidence="13">
    <location>
        <begin position="147"/>
        <end position="171"/>
    </location>
</feature>
<sequence length="433" mass="48436">MRYANLPYESLNCPEENDETVSGDSLSSTRSDLCPSPPSLRGPCTPSSPASRLSGMADGHLYDPCEPRDPCAPVRSSFGPYQPSLGLPSGYSPPAPFPSWADGCPSCHQPHKRTWPSPSFASSYYGGGYSNSLPFCPPPSEYPSYLGQDSYPYSEPHSRNPSNSSLEMPRSLRSIQPSPGIHNYYLPPYHCTPQGPACCAKCPVEGFRTGPLPQHNPRPGYHLPYRHPGPVHCGCPDTGSTQSEKPHAQPGHNTVPCRAPLSLEQRKVFVTYEADNEKHVNEIIKFVALLRHNGFDMRIDVFEQQFSSISKIDFMEKFINEKGYLIIIAISPKYHETVTGALVSLEKDERTLNTVYIHKQLQNEFIQNGCRNFRFIPILFPGAKKCHVPTWLQNTHVYSWPKDQDDILRRLMRVEKYNPPPIGDLPTIVSIPL</sequence>
<keyword evidence="4" id="KW-0833">Ubl conjugation pathway</keyword>
<dbReference type="FunFam" id="3.40.50.11530:FF:000007">
    <property type="entry name" value="adapter protein CIKS isoform X3"/>
    <property type="match status" value="1"/>
</dbReference>
<keyword evidence="5" id="KW-0395">Inflammatory response</keyword>
<dbReference type="Proteomes" id="UP000829720">
    <property type="component" value="Unassembled WGS sequence"/>
</dbReference>
<evidence type="ECO:0000256" key="5">
    <source>
        <dbReference type="ARBA" id="ARBA00023198"/>
    </source>
</evidence>
<feature type="compositionally biased region" description="Polar residues" evidence="13">
    <location>
        <begin position="22"/>
        <end position="31"/>
    </location>
</feature>
<dbReference type="GO" id="GO:0006959">
    <property type="term" value="P:humoral immune response"/>
    <property type="evidence" value="ECO:0007669"/>
    <property type="project" value="TreeGrafter"/>
</dbReference>
<evidence type="ECO:0000256" key="4">
    <source>
        <dbReference type="ARBA" id="ARBA00022786"/>
    </source>
</evidence>
<dbReference type="GO" id="GO:0061630">
    <property type="term" value="F:ubiquitin protein ligase activity"/>
    <property type="evidence" value="ECO:0007669"/>
    <property type="project" value="UniProtKB-EC"/>
</dbReference>
<proteinExistence type="predicted"/>
<reference evidence="15" key="1">
    <citation type="submission" date="2021-01" db="EMBL/GenBank/DDBJ databases">
        <authorList>
            <person name="Zahm M."/>
            <person name="Roques C."/>
            <person name="Cabau C."/>
            <person name="Klopp C."/>
            <person name="Donnadieu C."/>
            <person name="Jouanno E."/>
            <person name="Lampietro C."/>
            <person name="Louis A."/>
            <person name="Herpin A."/>
            <person name="Echchiki A."/>
            <person name="Berthelot C."/>
            <person name="Parey E."/>
            <person name="Roest-Crollius H."/>
            <person name="Braasch I."/>
            <person name="Postlethwait J."/>
            <person name="Bobe J."/>
            <person name="Montfort J."/>
            <person name="Bouchez O."/>
            <person name="Begum T."/>
            <person name="Mejri S."/>
            <person name="Adams A."/>
            <person name="Chen W.-J."/>
            <person name="Guiguen Y."/>
        </authorList>
    </citation>
    <scope>NUCLEOTIDE SEQUENCE</scope>
    <source>
        <tissue evidence="15">Blood</tissue>
    </source>
</reference>
<evidence type="ECO:0000259" key="14">
    <source>
        <dbReference type="PROSITE" id="PS51534"/>
    </source>
</evidence>
<evidence type="ECO:0000256" key="13">
    <source>
        <dbReference type="SAM" id="MobiDB-lite"/>
    </source>
</evidence>
<name>A0A8T3CJ39_9TELE</name>
<dbReference type="GO" id="GO:0038173">
    <property type="term" value="P:interleukin-17A-mediated signaling pathway"/>
    <property type="evidence" value="ECO:0007669"/>
    <property type="project" value="UniProtKB-ARBA"/>
</dbReference>
<dbReference type="GO" id="GO:0006954">
    <property type="term" value="P:inflammatory response"/>
    <property type="evidence" value="ECO:0007669"/>
    <property type="project" value="UniProtKB-KW"/>
</dbReference>
<dbReference type="Gene3D" id="3.40.50.11530">
    <property type="match status" value="1"/>
</dbReference>
<dbReference type="Pfam" id="PF08357">
    <property type="entry name" value="SEFIR"/>
    <property type="match status" value="1"/>
</dbReference>
<dbReference type="PANTHER" id="PTHR34257">
    <property type="entry name" value="ADAPTER PROTEIN CIKS"/>
    <property type="match status" value="1"/>
</dbReference>